<evidence type="ECO:0008006" key="4">
    <source>
        <dbReference type="Google" id="ProtNLM"/>
    </source>
</evidence>
<dbReference type="InterPro" id="IPR011050">
    <property type="entry name" value="Pectin_lyase_fold/virulence"/>
</dbReference>
<feature type="non-terminal residue" evidence="2">
    <location>
        <position position="377"/>
    </location>
</feature>
<sequence>LLRTQHPNLFFTFAVAIFFNEMGASKTLVFVGTLLLLHGGDAKIIKPGSSAELQSAFDQAAPGDTIQMLPMNYVGDFVISTNGPCTLVGDGNSSIESQDIGIHMKGSNWNLKSFEIKGPQQGILIEGTKNVLEGVVLQKCGKAMVIKGEDNTIKSCVISEADIGINLDGSRNNLHYNSINIQNPAIVIPPESCCGYLEANVANGEVHLDGNGYRLENNVANHGLYVKGCDNEFTGNVANGASFPKECAVIDKGGNVYRGLGPNDSDLPNPNQPQQDQQQGFYQPPPQQNYYSQGGAASGYPTFAAQAQGQYQQQQSQYQQPQQQPQHQAPQQPSFGSATVLLDKSVKVESQFNGQETAHHLNVHVLVPTEVAHSVKC</sequence>
<proteinExistence type="predicted"/>
<dbReference type="InterPro" id="IPR012334">
    <property type="entry name" value="Pectin_lyas_fold"/>
</dbReference>
<dbReference type="AlphaFoldDB" id="A0A9Q0RT31"/>
<evidence type="ECO:0000256" key="1">
    <source>
        <dbReference type="SAM" id="MobiDB-lite"/>
    </source>
</evidence>
<dbReference type="SUPFAM" id="SSF51126">
    <property type="entry name" value="Pectin lyase-like"/>
    <property type="match status" value="1"/>
</dbReference>
<dbReference type="OrthoDB" id="8249910at2759"/>
<dbReference type="Gene3D" id="2.160.20.10">
    <property type="entry name" value="Single-stranded right-handed beta-helix, Pectin lyase-like"/>
    <property type="match status" value="1"/>
</dbReference>
<name>A0A9Q0RT31_9DIPT</name>
<protein>
    <recommendedName>
        <fullName evidence="4">Right handed beta helix domain-containing protein</fullName>
    </recommendedName>
</protein>
<feature type="region of interest" description="Disordered" evidence="1">
    <location>
        <begin position="258"/>
        <end position="334"/>
    </location>
</feature>
<dbReference type="EMBL" id="WJQU01002633">
    <property type="protein sequence ID" value="KAJ6632638.1"/>
    <property type="molecule type" value="Genomic_DNA"/>
</dbReference>
<accession>A0A9Q0RT31</accession>
<organism evidence="2 3">
    <name type="scientific">Pseudolycoriella hygida</name>
    <dbReference type="NCBI Taxonomy" id="35572"/>
    <lineage>
        <taxon>Eukaryota</taxon>
        <taxon>Metazoa</taxon>
        <taxon>Ecdysozoa</taxon>
        <taxon>Arthropoda</taxon>
        <taxon>Hexapoda</taxon>
        <taxon>Insecta</taxon>
        <taxon>Pterygota</taxon>
        <taxon>Neoptera</taxon>
        <taxon>Endopterygota</taxon>
        <taxon>Diptera</taxon>
        <taxon>Nematocera</taxon>
        <taxon>Sciaroidea</taxon>
        <taxon>Sciaridae</taxon>
        <taxon>Pseudolycoriella</taxon>
    </lineage>
</organism>
<comment type="caution">
    <text evidence="2">The sequence shown here is derived from an EMBL/GenBank/DDBJ whole genome shotgun (WGS) entry which is preliminary data.</text>
</comment>
<keyword evidence="3" id="KW-1185">Reference proteome</keyword>
<gene>
    <name evidence="2" type="ORF">Bhyg_17235</name>
</gene>
<reference evidence="2" key="1">
    <citation type="submission" date="2022-07" db="EMBL/GenBank/DDBJ databases">
        <authorList>
            <person name="Trinca V."/>
            <person name="Uliana J.V.C."/>
            <person name="Torres T.T."/>
            <person name="Ward R.J."/>
            <person name="Monesi N."/>
        </authorList>
    </citation>
    <scope>NUCLEOTIDE SEQUENCE</scope>
    <source>
        <strain evidence="2">HSMRA1968</strain>
        <tissue evidence="2">Whole embryos</tissue>
    </source>
</reference>
<evidence type="ECO:0000313" key="3">
    <source>
        <dbReference type="Proteomes" id="UP001151699"/>
    </source>
</evidence>
<feature type="compositionally biased region" description="Low complexity" evidence="1">
    <location>
        <begin position="268"/>
        <end position="295"/>
    </location>
</feature>
<dbReference type="Proteomes" id="UP001151699">
    <property type="component" value="Unassembled WGS sequence"/>
</dbReference>
<evidence type="ECO:0000313" key="2">
    <source>
        <dbReference type="EMBL" id="KAJ6632638.1"/>
    </source>
</evidence>
<feature type="compositionally biased region" description="Low complexity" evidence="1">
    <location>
        <begin position="304"/>
        <end position="333"/>
    </location>
</feature>